<dbReference type="NCBIfam" id="TIGR03012">
    <property type="entry name" value="sulf_tusD_dsrE"/>
    <property type="match status" value="1"/>
</dbReference>
<dbReference type="Proteomes" id="UP000243558">
    <property type="component" value="Unassembled WGS sequence"/>
</dbReference>
<dbReference type="InterPro" id="IPR017463">
    <property type="entry name" value="Sulphur_relay_TusD/DsrE"/>
</dbReference>
<protein>
    <submittedName>
        <fullName evidence="5">Sulfur transfer complex subunit TusD</fullName>
    </submittedName>
</protein>
<sequence length="126" mass="14002">MRYVLSVTQPVYGSEASFLAFQFAQALLQAGHTIEQVFFSQAGVSHGNAFVYPANDEFHLIKQWQQLAQQYQFPLYLCIAASQRRGIVNEETSLTGSQNNLAEGFFLAGLGEFSQAVLTADRVITF</sequence>
<keyword evidence="4" id="KW-0808">Transferase</keyword>
<comment type="caution">
    <text evidence="5">The sequence shown here is derived from an EMBL/GenBank/DDBJ whole genome shotgun (WGS) entry which is preliminary data.</text>
</comment>
<evidence type="ECO:0000256" key="2">
    <source>
        <dbReference type="ARBA" id="ARBA00007067"/>
    </source>
</evidence>
<reference evidence="5 6" key="1">
    <citation type="submission" date="2014-11" db="EMBL/GenBank/DDBJ databases">
        <title>Pan-genome of Gallibacterium spp.</title>
        <authorList>
            <person name="Kudirkiene E."/>
            <person name="Bojesen A.M."/>
        </authorList>
    </citation>
    <scope>NUCLEOTIDE SEQUENCE [LARGE SCALE GENOMIC DNA]</scope>
    <source>
        <strain evidence="5 6">F151</strain>
    </source>
</reference>
<dbReference type="FunFam" id="3.40.1260.10:FF:000001">
    <property type="entry name" value="Sulfurtransferase TusD"/>
    <property type="match status" value="1"/>
</dbReference>
<dbReference type="Pfam" id="PF02635">
    <property type="entry name" value="DsrE"/>
    <property type="match status" value="1"/>
</dbReference>
<dbReference type="RefSeq" id="WP_065239877.1">
    <property type="nucleotide sequence ID" value="NZ_JTJM01000053.1"/>
</dbReference>
<gene>
    <name evidence="5" type="ORF">QV01_09775</name>
</gene>
<dbReference type="Gene3D" id="3.40.1260.10">
    <property type="entry name" value="DsrEFH-like"/>
    <property type="match status" value="1"/>
</dbReference>
<dbReference type="PANTHER" id="PTHR34874">
    <property type="entry name" value="PROTEIN YCHN"/>
    <property type="match status" value="1"/>
</dbReference>
<evidence type="ECO:0000256" key="1">
    <source>
        <dbReference type="ARBA" id="ARBA00004496"/>
    </source>
</evidence>
<dbReference type="InterPro" id="IPR003787">
    <property type="entry name" value="Sulphur_relay_DsrE/F-like"/>
</dbReference>
<dbReference type="PANTHER" id="PTHR34874:SF3">
    <property type="entry name" value="SULFURTRANSFERASE TUSD"/>
    <property type="match status" value="1"/>
</dbReference>
<dbReference type="NCBIfam" id="NF001237">
    <property type="entry name" value="PRK00207.1"/>
    <property type="match status" value="1"/>
</dbReference>
<comment type="subcellular location">
    <subcellularLocation>
        <location evidence="1">Cytoplasm</location>
    </subcellularLocation>
</comment>
<evidence type="ECO:0000256" key="4">
    <source>
        <dbReference type="ARBA" id="ARBA00022679"/>
    </source>
</evidence>
<keyword evidence="3" id="KW-0963">Cytoplasm</keyword>
<dbReference type="OrthoDB" id="9787483at2"/>
<dbReference type="InterPro" id="IPR027396">
    <property type="entry name" value="DsrEFH-like"/>
</dbReference>
<dbReference type="SUPFAM" id="SSF75169">
    <property type="entry name" value="DsrEFH-like"/>
    <property type="match status" value="1"/>
</dbReference>
<keyword evidence="6" id="KW-1185">Reference proteome</keyword>
<dbReference type="EMBL" id="JTJM01000053">
    <property type="protein sequence ID" value="OBW90759.1"/>
    <property type="molecule type" value="Genomic_DNA"/>
</dbReference>
<comment type="similarity">
    <text evidence="2">Belongs to the DsrE/TusD family.</text>
</comment>
<dbReference type="GO" id="GO:1990228">
    <property type="term" value="C:sulfurtransferase complex"/>
    <property type="evidence" value="ECO:0007669"/>
    <property type="project" value="TreeGrafter"/>
</dbReference>
<evidence type="ECO:0000313" key="5">
    <source>
        <dbReference type="EMBL" id="OBW90759.1"/>
    </source>
</evidence>
<evidence type="ECO:0000313" key="6">
    <source>
        <dbReference type="Proteomes" id="UP000243558"/>
    </source>
</evidence>
<evidence type="ECO:0000256" key="3">
    <source>
        <dbReference type="ARBA" id="ARBA00022490"/>
    </source>
</evidence>
<organism evidence="5 6">
    <name type="scientific">Gallibacterium genomosp. 3</name>
    <dbReference type="NCBI Taxonomy" id="505345"/>
    <lineage>
        <taxon>Bacteria</taxon>
        <taxon>Pseudomonadati</taxon>
        <taxon>Pseudomonadota</taxon>
        <taxon>Gammaproteobacteria</taxon>
        <taxon>Pasteurellales</taxon>
        <taxon>Pasteurellaceae</taxon>
        <taxon>Gallibacterium</taxon>
    </lineage>
</organism>
<proteinExistence type="inferred from homology"/>
<name>A0A1A7NNV8_9PAST</name>
<dbReference type="PATRIC" id="fig|505345.7.peg.1935"/>
<accession>A0A1A7NNV8</accession>
<dbReference type="AlphaFoldDB" id="A0A1A7NNV8"/>
<dbReference type="GO" id="GO:0002143">
    <property type="term" value="P:tRNA wobble position uridine thiolation"/>
    <property type="evidence" value="ECO:0007669"/>
    <property type="project" value="TreeGrafter"/>
</dbReference>
<dbReference type="GO" id="GO:0097163">
    <property type="term" value="F:sulfur carrier activity"/>
    <property type="evidence" value="ECO:0007669"/>
    <property type="project" value="TreeGrafter"/>
</dbReference>
<dbReference type="GO" id="GO:0016783">
    <property type="term" value="F:sulfurtransferase activity"/>
    <property type="evidence" value="ECO:0007669"/>
    <property type="project" value="InterPro"/>
</dbReference>